<dbReference type="KEGG" id="rsa:RSal33209_2767"/>
<protein>
    <submittedName>
        <fullName evidence="1">Acetyl-coenzyme A synthetase</fullName>
        <ecNumber evidence="1">6.2.1.1</ecNumber>
    </submittedName>
</protein>
<dbReference type="AlphaFoldDB" id="A9WTH1"/>
<dbReference type="InterPro" id="IPR042099">
    <property type="entry name" value="ANL_N_sf"/>
</dbReference>
<dbReference type="GO" id="GO:0005829">
    <property type="term" value="C:cytosol"/>
    <property type="evidence" value="ECO:0007669"/>
    <property type="project" value="TreeGrafter"/>
</dbReference>
<keyword evidence="1" id="KW-0436">Ligase</keyword>
<gene>
    <name evidence="1" type="ordered locus">RSal33209_2767</name>
</gene>
<dbReference type="Gene3D" id="3.40.50.12780">
    <property type="entry name" value="N-terminal domain of ligase-like"/>
    <property type="match status" value="1"/>
</dbReference>
<dbReference type="HOGENOM" id="CLU_3204392_0_0_11"/>
<evidence type="ECO:0000313" key="2">
    <source>
        <dbReference type="Proteomes" id="UP000002007"/>
    </source>
</evidence>
<dbReference type="GO" id="GO:0003987">
    <property type="term" value="F:acetate-CoA ligase activity"/>
    <property type="evidence" value="ECO:0007669"/>
    <property type="project" value="UniProtKB-EC"/>
</dbReference>
<dbReference type="Proteomes" id="UP000002007">
    <property type="component" value="Chromosome"/>
</dbReference>
<keyword evidence="2" id="KW-1185">Reference proteome</keyword>
<evidence type="ECO:0000313" key="1">
    <source>
        <dbReference type="EMBL" id="ABY24492.1"/>
    </source>
</evidence>
<sequence length="45" mass="5034">MRPESDVYWCAADIDWVTGRSYIAYAPLINGASIVMYEGTPDTPH</sequence>
<organism evidence="1 2">
    <name type="scientific">Renibacterium salmoninarum (strain ATCC 33209 / DSM 20767 / JCM 11484 / NBRC 15589 / NCIMB 2235)</name>
    <dbReference type="NCBI Taxonomy" id="288705"/>
    <lineage>
        <taxon>Bacteria</taxon>
        <taxon>Bacillati</taxon>
        <taxon>Actinomycetota</taxon>
        <taxon>Actinomycetes</taxon>
        <taxon>Micrococcales</taxon>
        <taxon>Micrococcaceae</taxon>
        <taxon>Renibacterium</taxon>
    </lineage>
</organism>
<dbReference type="EMBL" id="CP000910">
    <property type="protein sequence ID" value="ABY24492.1"/>
    <property type="molecule type" value="Genomic_DNA"/>
</dbReference>
<accession>A9WTH1</accession>
<reference evidence="2" key="1">
    <citation type="journal article" date="2008" name="J. Bacteriol.">
        <title>Genome sequence of the fish pathogen Renibacterium salmoninarum suggests reductive evolution away from an environmental Arthrobacter ancestor.</title>
        <authorList>
            <person name="Wiens G.D."/>
            <person name="Rockey D.D."/>
            <person name="Wu Z."/>
            <person name="Chang J."/>
            <person name="Levy R."/>
            <person name="Crane S."/>
            <person name="Chen D.S."/>
            <person name="Capri G.R."/>
            <person name="Burnett J.R."/>
            <person name="Sudheesh P.S."/>
            <person name="Schipma M.J."/>
            <person name="Burd H."/>
            <person name="Bhattacharyya A."/>
            <person name="Rhodes L.D."/>
            <person name="Kaul R."/>
            <person name="Strom M.S."/>
        </authorList>
    </citation>
    <scope>NUCLEOTIDE SEQUENCE [LARGE SCALE GENOMIC DNA]</scope>
    <source>
        <strain evidence="2">ATCC 33209 / DSM 20767 / JCM 11484 / NBRC 15589 / NCIMB 2235</strain>
    </source>
</reference>
<dbReference type="eggNOG" id="COG0365">
    <property type="taxonomic scope" value="Bacteria"/>
</dbReference>
<dbReference type="GO" id="GO:0006085">
    <property type="term" value="P:acetyl-CoA biosynthetic process"/>
    <property type="evidence" value="ECO:0007669"/>
    <property type="project" value="TreeGrafter"/>
</dbReference>
<dbReference type="PANTHER" id="PTHR24095">
    <property type="entry name" value="ACETYL-COENZYME A SYNTHETASE"/>
    <property type="match status" value="1"/>
</dbReference>
<dbReference type="PANTHER" id="PTHR24095:SF14">
    <property type="entry name" value="ACETYL-COENZYME A SYNTHETASE 1"/>
    <property type="match status" value="1"/>
</dbReference>
<proteinExistence type="predicted"/>
<dbReference type="EC" id="6.2.1.1" evidence="1"/>
<dbReference type="STRING" id="288705.RSal33209_2767"/>
<dbReference type="SUPFAM" id="SSF56801">
    <property type="entry name" value="Acetyl-CoA synthetase-like"/>
    <property type="match status" value="1"/>
</dbReference>
<name>A9WTH1_RENSM</name>